<accession>A0ABD2AFV7</accession>
<dbReference type="Proteomes" id="UP001607302">
    <property type="component" value="Unassembled WGS sequence"/>
</dbReference>
<evidence type="ECO:0000313" key="2">
    <source>
        <dbReference type="Proteomes" id="UP001607302"/>
    </source>
</evidence>
<dbReference type="AlphaFoldDB" id="A0ABD2AFV7"/>
<proteinExistence type="predicted"/>
<comment type="caution">
    <text evidence="1">The sequence shown here is derived from an EMBL/GenBank/DDBJ whole genome shotgun (WGS) entry which is preliminary data.</text>
</comment>
<keyword evidence="2" id="KW-1185">Reference proteome</keyword>
<gene>
    <name evidence="1" type="ORF">V1478_010960</name>
</gene>
<organism evidence="1 2">
    <name type="scientific">Vespula squamosa</name>
    <name type="common">Southern yellow jacket</name>
    <name type="synonym">Wasp</name>
    <dbReference type="NCBI Taxonomy" id="30214"/>
    <lineage>
        <taxon>Eukaryota</taxon>
        <taxon>Metazoa</taxon>
        <taxon>Ecdysozoa</taxon>
        <taxon>Arthropoda</taxon>
        <taxon>Hexapoda</taxon>
        <taxon>Insecta</taxon>
        <taxon>Pterygota</taxon>
        <taxon>Neoptera</taxon>
        <taxon>Endopterygota</taxon>
        <taxon>Hymenoptera</taxon>
        <taxon>Apocrita</taxon>
        <taxon>Aculeata</taxon>
        <taxon>Vespoidea</taxon>
        <taxon>Vespidae</taxon>
        <taxon>Vespinae</taxon>
        <taxon>Vespula</taxon>
    </lineage>
</organism>
<sequence>MDPWERFFVPIREEFFEGVAGVAAASTNSSQHIRIRGNILAAYSVARCWHTGDCVCLSDPTLGRTASPASLLVLVGTQVASGIDQRQLQMPMIM</sequence>
<dbReference type="EMBL" id="JAUDFV010000149">
    <property type="protein sequence ID" value="KAL2719498.1"/>
    <property type="molecule type" value="Genomic_DNA"/>
</dbReference>
<evidence type="ECO:0000313" key="1">
    <source>
        <dbReference type="EMBL" id="KAL2719498.1"/>
    </source>
</evidence>
<name>A0ABD2AFV7_VESSQ</name>
<reference evidence="1 2" key="1">
    <citation type="journal article" date="2024" name="Ann. Entomol. Soc. Am.">
        <title>Genomic analyses of the southern and eastern yellowjacket wasps (Hymenoptera: Vespidae) reveal evolutionary signatures of social life.</title>
        <authorList>
            <person name="Catto M.A."/>
            <person name="Caine P.B."/>
            <person name="Orr S.E."/>
            <person name="Hunt B.G."/>
            <person name="Goodisman M.A.D."/>
        </authorList>
    </citation>
    <scope>NUCLEOTIDE SEQUENCE [LARGE SCALE GENOMIC DNA]</scope>
    <source>
        <strain evidence="1">233</strain>
        <tissue evidence="1">Head and thorax</tissue>
    </source>
</reference>
<protein>
    <submittedName>
        <fullName evidence="1">Uncharacterized protein</fullName>
    </submittedName>
</protein>